<evidence type="ECO:0000313" key="4">
    <source>
        <dbReference type="Proteomes" id="UP000765509"/>
    </source>
</evidence>
<keyword evidence="1" id="KW-0694">RNA-binding</keyword>
<name>A0A9Q3CG03_9BASI</name>
<keyword evidence="4" id="KW-1185">Reference proteome</keyword>
<dbReference type="GO" id="GO:0015074">
    <property type="term" value="P:DNA integration"/>
    <property type="evidence" value="ECO:0007669"/>
    <property type="project" value="InterPro"/>
</dbReference>
<dbReference type="Pfam" id="PF17921">
    <property type="entry name" value="Integrase_H2C2"/>
    <property type="match status" value="1"/>
</dbReference>
<evidence type="ECO:0000313" key="3">
    <source>
        <dbReference type="EMBL" id="MBW0483138.1"/>
    </source>
</evidence>
<dbReference type="SUPFAM" id="SSF53098">
    <property type="entry name" value="Ribonuclease H-like"/>
    <property type="match status" value="1"/>
</dbReference>
<dbReference type="PANTHER" id="PTHR37984:SF5">
    <property type="entry name" value="PROTEIN NYNRIN-LIKE"/>
    <property type="match status" value="1"/>
</dbReference>
<accession>A0A9Q3CG03</accession>
<gene>
    <name evidence="3" type="ORF">O181_022853</name>
</gene>
<feature type="domain" description="Integrase catalytic" evidence="2">
    <location>
        <begin position="52"/>
        <end position="162"/>
    </location>
</feature>
<dbReference type="AlphaFoldDB" id="A0A9Q3CG03"/>
<reference evidence="3" key="1">
    <citation type="submission" date="2021-03" db="EMBL/GenBank/DDBJ databases">
        <title>Draft genome sequence of rust myrtle Austropuccinia psidii MF-1, a brazilian biotype.</title>
        <authorList>
            <person name="Quecine M.C."/>
            <person name="Pachon D.M.R."/>
            <person name="Bonatelli M.L."/>
            <person name="Correr F.H."/>
            <person name="Franceschini L.M."/>
            <person name="Leite T.F."/>
            <person name="Margarido G.R.A."/>
            <person name="Almeida C.A."/>
            <person name="Ferrarezi J.A."/>
            <person name="Labate C.A."/>
        </authorList>
    </citation>
    <scope>NUCLEOTIDE SEQUENCE</scope>
    <source>
        <strain evidence="3">MF-1</strain>
    </source>
</reference>
<dbReference type="EMBL" id="AVOT02007089">
    <property type="protein sequence ID" value="MBW0483138.1"/>
    <property type="molecule type" value="Genomic_DNA"/>
</dbReference>
<dbReference type="GO" id="GO:0005634">
    <property type="term" value="C:nucleus"/>
    <property type="evidence" value="ECO:0007669"/>
    <property type="project" value="UniProtKB-ARBA"/>
</dbReference>
<dbReference type="PROSITE" id="PS50994">
    <property type="entry name" value="INTEGRASE"/>
    <property type="match status" value="1"/>
</dbReference>
<dbReference type="OrthoDB" id="5592268at2759"/>
<protein>
    <recommendedName>
        <fullName evidence="2">Integrase catalytic domain-containing protein</fullName>
    </recommendedName>
</protein>
<dbReference type="Proteomes" id="UP000765509">
    <property type="component" value="Unassembled WGS sequence"/>
</dbReference>
<dbReference type="InterPro" id="IPR001584">
    <property type="entry name" value="Integrase_cat-core"/>
</dbReference>
<evidence type="ECO:0000256" key="1">
    <source>
        <dbReference type="ARBA" id="ARBA00022884"/>
    </source>
</evidence>
<sequence>MSEDRTKERVASTSWWPQGEQELSELINTCKKCQKENSKDGRNYGLRKHIEEPKSPCKTINMYWVTGLVPGGKENFNACLVIVDSYSKNFRCLPFHKEVTAMETEFLLWIKVIATCGVPKMIISDRHPKLTSDVWTNLYDMLGNKLAFSIITIHRQMDWLKV</sequence>
<dbReference type="InterPro" id="IPR012337">
    <property type="entry name" value="RNaseH-like_sf"/>
</dbReference>
<dbReference type="InterPro" id="IPR036397">
    <property type="entry name" value="RNaseH_sf"/>
</dbReference>
<proteinExistence type="predicted"/>
<dbReference type="GO" id="GO:0003723">
    <property type="term" value="F:RNA binding"/>
    <property type="evidence" value="ECO:0007669"/>
    <property type="project" value="UniProtKB-KW"/>
</dbReference>
<evidence type="ECO:0000259" key="2">
    <source>
        <dbReference type="PROSITE" id="PS50994"/>
    </source>
</evidence>
<dbReference type="Gene3D" id="3.30.420.10">
    <property type="entry name" value="Ribonuclease H-like superfamily/Ribonuclease H"/>
    <property type="match status" value="1"/>
</dbReference>
<dbReference type="PANTHER" id="PTHR37984">
    <property type="entry name" value="PROTEIN CBG26694"/>
    <property type="match status" value="1"/>
</dbReference>
<organism evidence="3 4">
    <name type="scientific">Austropuccinia psidii MF-1</name>
    <dbReference type="NCBI Taxonomy" id="1389203"/>
    <lineage>
        <taxon>Eukaryota</taxon>
        <taxon>Fungi</taxon>
        <taxon>Dikarya</taxon>
        <taxon>Basidiomycota</taxon>
        <taxon>Pucciniomycotina</taxon>
        <taxon>Pucciniomycetes</taxon>
        <taxon>Pucciniales</taxon>
        <taxon>Sphaerophragmiaceae</taxon>
        <taxon>Austropuccinia</taxon>
    </lineage>
</organism>
<dbReference type="InterPro" id="IPR050951">
    <property type="entry name" value="Retrovirus_Pol_polyprotein"/>
</dbReference>
<comment type="caution">
    <text evidence="3">The sequence shown here is derived from an EMBL/GenBank/DDBJ whole genome shotgun (WGS) entry which is preliminary data.</text>
</comment>
<dbReference type="InterPro" id="IPR041588">
    <property type="entry name" value="Integrase_H2C2"/>
</dbReference>